<dbReference type="Proteomes" id="UP000734511">
    <property type="component" value="Unassembled WGS sequence"/>
</dbReference>
<proteinExistence type="predicted"/>
<reference evidence="3 4" key="1">
    <citation type="submission" date="2020-03" db="EMBL/GenBank/DDBJ databases">
        <title>WGS of actinomycetes isolated from Thailand.</title>
        <authorList>
            <person name="Thawai C."/>
        </authorList>
    </citation>
    <scope>NUCLEOTIDE SEQUENCE [LARGE SCALE GENOMIC DNA]</scope>
    <source>
        <strain evidence="3 4">PRB2-1</strain>
    </source>
</reference>
<feature type="compositionally biased region" description="Gly residues" evidence="1">
    <location>
        <begin position="232"/>
        <end position="241"/>
    </location>
</feature>
<keyword evidence="4" id="KW-1185">Reference proteome</keyword>
<dbReference type="InterPro" id="IPR025334">
    <property type="entry name" value="DUF4240"/>
</dbReference>
<evidence type="ECO:0000313" key="3">
    <source>
        <dbReference type="EMBL" id="NJP43221.1"/>
    </source>
</evidence>
<organism evidence="3 4">
    <name type="scientific">Actinacidiphila epipremni</name>
    <dbReference type="NCBI Taxonomy" id="2053013"/>
    <lineage>
        <taxon>Bacteria</taxon>
        <taxon>Bacillati</taxon>
        <taxon>Actinomycetota</taxon>
        <taxon>Actinomycetes</taxon>
        <taxon>Kitasatosporales</taxon>
        <taxon>Streptomycetaceae</taxon>
        <taxon>Actinacidiphila</taxon>
    </lineage>
</organism>
<dbReference type="Pfam" id="PF14024">
    <property type="entry name" value="DUF4240"/>
    <property type="match status" value="1"/>
</dbReference>
<name>A0ABX0ZIV4_9ACTN</name>
<comment type="caution">
    <text evidence="3">The sequence shown here is derived from an EMBL/GenBank/DDBJ whole genome shotgun (WGS) entry which is preliminary data.</text>
</comment>
<feature type="compositionally biased region" description="Pro residues" evidence="1">
    <location>
        <begin position="211"/>
        <end position="224"/>
    </location>
</feature>
<accession>A0ABX0ZIV4</accession>
<gene>
    <name evidence="3" type="ORF">HCN08_07360</name>
</gene>
<feature type="domain" description="DUF4240" evidence="2">
    <location>
        <begin position="1"/>
        <end position="137"/>
    </location>
</feature>
<protein>
    <submittedName>
        <fullName evidence="3">DUF4240 domain-containing protein</fullName>
    </submittedName>
</protein>
<dbReference type="EMBL" id="JAATEJ010000004">
    <property type="protein sequence ID" value="NJP43221.1"/>
    <property type="molecule type" value="Genomic_DNA"/>
</dbReference>
<feature type="region of interest" description="Disordered" evidence="1">
    <location>
        <begin position="209"/>
        <end position="241"/>
    </location>
</feature>
<feature type="region of interest" description="Disordered" evidence="1">
    <location>
        <begin position="165"/>
        <end position="186"/>
    </location>
</feature>
<evidence type="ECO:0000313" key="4">
    <source>
        <dbReference type="Proteomes" id="UP000734511"/>
    </source>
</evidence>
<evidence type="ECO:0000259" key="2">
    <source>
        <dbReference type="Pfam" id="PF14024"/>
    </source>
</evidence>
<sequence length="241" mass="25807">MDTDPFWILIEGSGRHGFGGDTRDSRLRDTLAGRPGCDIVRFQACLDALTDQALTWDLWAAADRIFGGWCPDDAFRSFQHWMMGLGRAVFEAAVNDPDVLGYAPEVLRLAGCPRAQWTAEDAPGWPTLDTIGLQAYELATGPSDDFGDAFYAAVRAARRAMACTRQPAPAAGGTGPSGRRWSAGDEAEAARRLPRLSVLFPLDVPLGVPLDAPPGVVPPGPRAEPYPHGRPDGGTGAVRPR</sequence>
<evidence type="ECO:0000256" key="1">
    <source>
        <dbReference type="SAM" id="MobiDB-lite"/>
    </source>
</evidence>